<evidence type="ECO:0000256" key="3">
    <source>
        <dbReference type="ARBA" id="ARBA00022692"/>
    </source>
</evidence>
<dbReference type="Pfam" id="PF13244">
    <property type="entry name" value="MbhD"/>
    <property type="match status" value="1"/>
</dbReference>
<name>A0AAU7U4F1_9DEIO</name>
<dbReference type="Gene3D" id="1.20.120.1200">
    <property type="entry name" value="NADH-ubiquinone/plastoquinone oxidoreductase chain 6, subunit NuoJ"/>
    <property type="match status" value="1"/>
</dbReference>
<dbReference type="RefSeq" id="WP_350240852.1">
    <property type="nucleotide sequence ID" value="NZ_CP158296.1"/>
</dbReference>
<comment type="subcellular location">
    <subcellularLocation>
        <location evidence="1">Cell membrane</location>
        <topology evidence="1">Multi-pass membrane protein</topology>
    </subcellularLocation>
</comment>
<evidence type="ECO:0000256" key="2">
    <source>
        <dbReference type="ARBA" id="ARBA00022475"/>
    </source>
</evidence>
<accession>A0AAU7U4F1</accession>
<evidence type="ECO:0000256" key="5">
    <source>
        <dbReference type="ARBA" id="ARBA00023136"/>
    </source>
</evidence>
<keyword evidence="8" id="KW-0614">Plasmid</keyword>
<feature type="domain" description="MrpA C-terminal/MbhD" evidence="7">
    <location>
        <begin position="11"/>
        <end position="76"/>
    </location>
</feature>
<dbReference type="GO" id="GO:0005886">
    <property type="term" value="C:plasma membrane"/>
    <property type="evidence" value="ECO:0007669"/>
    <property type="project" value="UniProtKB-SubCell"/>
</dbReference>
<dbReference type="InterPro" id="IPR025383">
    <property type="entry name" value="MrpA_C/MbhD"/>
</dbReference>
<dbReference type="InterPro" id="IPR042106">
    <property type="entry name" value="Nuo/plastoQ_OxRdtase_6_NuoJ"/>
</dbReference>
<sequence>MNGLQVIILVLVGLGGTCVVFTREPVRQAIALTFFGLLLALMFLILQAPDVALSQLVVGAVVLPLMILLVVAKIRRQSQ</sequence>
<feature type="transmembrane region" description="Helical" evidence="6">
    <location>
        <begin position="52"/>
        <end position="72"/>
    </location>
</feature>
<reference evidence="8" key="1">
    <citation type="submission" date="2024-06" db="EMBL/GenBank/DDBJ databases">
        <title>Draft Genome Sequence of Deinococcus sonorensis Type Strain KR-87, a Biofilm Producing Representative of the Genus Deinococcus.</title>
        <authorList>
            <person name="Boren L.S."/>
            <person name="Grosso R.A."/>
            <person name="Hugenberg-Cox A.N."/>
            <person name="Hill J.T.E."/>
            <person name="Albert C.M."/>
            <person name="Tuohy J.M."/>
        </authorList>
    </citation>
    <scope>NUCLEOTIDE SEQUENCE</scope>
    <source>
        <strain evidence="8">KR-87</strain>
        <plasmid evidence="8">pDson04</plasmid>
    </source>
</reference>
<evidence type="ECO:0000313" key="8">
    <source>
        <dbReference type="EMBL" id="XBV83399.1"/>
    </source>
</evidence>
<evidence type="ECO:0000256" key="4">
    <source>
        <dbReference type="ARBA" id="ARBA00022989"/>
    </source>
</evidence>
<keyword evidence="2" id="KW-1003">Cell membrane</keyword>
<gene>
    <name evidence="8" type="ORF">ABOD76_00030</name>
</gene>
<evidence type="ECO:0000256" key="1">
    <source>
        <dbReference type="ARBA" id="ARBA00004651"/>
    </source>
</evidence>
<evidence type="ECO:0000259" key="7">
    <source>
        <dbReference type="Pfam" id="PF13244"/>
    </source>
</evidence>
<proteinExistence type="predicted"/>
<dbReference type="EMBL" id="CP158296">
    <property type="protein sequence ID" value="XBV83399.1"/>
    <property type="molecule type" value="Genomic_DNA"/>
</dbReference>
<feature type="transmembrane region" description="Helical" evidence="6">
    <location>
        <begin position="6"/>
        <end position="22"/>
    </location>
</feature>
<dbReference type="KEGG" id="dsc:ABOD76_00030"/>
<keyword evidence="3 6" id="KW-0812">Transmembrane</keyword>
<keyword evidence="5 6" id="KW-0472">Membrane</keyword>
<geneLocation type="plasmid" evidence="8">
    <name>pDson04</name>
</geneLocation>
<protein>
    <submittedName>
        <fullName evidence="8">DUF4040 domain-containing protein</fullName>
    </submittedName>
</protein>
<feature type="transmembrane region" description="Helical" evidence="6">
    <location>
        <begin position="29"/>
        <end position="46"/>
    </location>
</feature>
<keyword evidence="4 6" id="KW-1133">Transmembrane helix</keyword>
<evidence type="ECO:0000256" key="6">
    <source>
        <dbReference type="SAM" id="Phobius"/>
    </source>
</evidence>
<organism evidence="8">
    <name type="scientific">Deinococcus sonorensis KR-87</name>
    <dbReference type="NCBI Taxonomy" id="694439"/>
    <lineage>
        <taxon>Bacteria</taxon>
        <taxon>Thermotogati</taxon>
        <taxon>Deinococcota</taxon>
        <taxon>Deinococci</taxon>
        <taxon>Deinococcales</taxon>
        <taxon>Deinococcaceae</taxon>
        <taxon>Deinococcus</taxon>
    </lineage>
</organism>
<dbReference type="AlphaFoldDB" id="A0AAU7U4F1"/>